<keyword evidence="3" id="KW-1185">Reference proteome</keyword>
<evidence type="ECO:0000256" key="1">
    <source>
        <dbReference type="SAM" id="Phobius"/>
    </source>
</evidence>
<organism evidence="2 3">
    <name type="scientific">Plasmodium gallinaceum</name>
    <dbReference type="NCBI Taxonomy" id="5849"/>
    <lineage>
        <taxon>Eukaryota</taxon>
        <taxon>Sar</taxon>
        <taxon>Alveolata</taxon>
        <taxon>Apicomplexa</taxon>
        <taxon>Aconoidasida</taxon>
        <taxon>Haemosporida</taxon>
        <taxon>Plasmodiidae</taxon>
        <taxon>Plasmodium</taxon>
        <taxon>Plasmodium (Haemamoeba)</taxon>
    </lineage>
</organism>
<gene>
    <name evidence="2" type="ORF">PGAL8A_00406200</name>
</gene>
<sequence length="321" mass="38498">MDKNSLKRRNRLLKKNESRMNILLGKSVDDNISQNNNNNDNLSNDKIYEQFSNNMSENIERKILNNVNNKKKIINENTDYEKNNNCVNMIDNNSNNFDYNKNVDNENYEDNEKQKNINDKIKNVKEDYLGSKKEILQEDVNFNHNENMSFNVIKDKNINYNSLKERSEFNINNMKKLHFSLLIILSILFSFIKLNYNNILLYNNIGKQFLYFIKSNNFFIYFSIIYNVIFLLFDIFLHCLKNNIRKKDLIENIKNVKKKLINESEFFLFIINNMLTVLTFLISIIKSYVVSIFLTYLFHDIFYNNIFYISSMNLNKKKHII</sequence>
<dbReference type="GeneID" id="39732592"/>
<accession>A0A1J1GPZ1</accession>
<comment type="caution">
    <text evidence="2">The sequence shown here is derived from an EMBL/GenBank/DDBJ whole genome shotgun (WGS) entry which is preliminary data.</text>
</comment>
<feature type="transmembrane region" description="Helical" evidence="1">
    <location>
        <begin position="218"/>
        <end position="237"/>
    </location>
</feature>
<proteinExistence type="predicted"/>
<evidence type="ECO:0000313" key="2">
    <source>
        <dbReference type="EMBL" id="CRG94358.1"/>
    </source>
</evidence>
<keyword evidence="1" id="KW-0812">Transmembrane</keyword>
<feature type="transmembrane region" description="Helical" evidence="1">
    <location>
        <begin position="177"/>
        <end position="196"/>
    </location>
</feature>
<feature type="transmembrane region" description="Helical" evidence="1">
    <location>
        <begin position="266"/>
        <end position="285"/>
    </location>
</feature>
<dbReference type="RefSeq" id="XP_028527179.1">
    <property type="nucleotide sequence ID" value="XM_028670426.1"/>
</dbReference>
<dbReference type="AlphaFoldDB" id="A0A1J1GPZ1"/>
<keyword evidence="1" id="KW-0472">Membrane</keyword>
<protein>
    <submittedName>
        <fullName evidence="2">Uncharacterized protein</fullName>
    </submittedName>
</protein>
<evidence type="ECO:0000313" key="3">
    <source>
        <dbReference type="Proteomes" id="UP000220797"/>
    </source>
</evidence>
<dbReference type="OrthoDB" id="383784at2759"/>
<dbReference type="OMA" id="NDEHNQN"/>
<reference evidence="2" key="1">
    <citation type="submission" date="2015-04" db="EMBL/GenBank/DDBJ databases">
        <authorList>
            <consortium name="Pathogen Informatics"/>
        </authorList>
    </citation>
    <scope>NUCLEOTIDE SEQUENCE [LARGE SCALE GENOMIC DNA]</scope>
    <source>
        <strain evidence="2">8A</strain>
    </source>
</reference>
<dbReference type="VEuPathDB" id="PlasmoDB:PGAL8A_00406200"/>
<name>A0A1J1GPZ1_PLAGA</name>
<keyword evidence="1" id="KW-1133">Transmembrane helix</keyword>
<feature type="transmembrane region" description="Helical" evidence="1">
    <location>
        <begin position="291"/>
        <end position="309"/>
    </location>
</feature>
<dbReference type="Proteomes" id="UP000220797">
    <property type="component" value="Unassembled WGS sequence"/>
</dbReference>
<dbReference type="EMBL" id="CVMV01000022">
    <property type="protein sequence ID" value="CRG94358.1"/>
    <property type="molecule type" value="Genomic_DNA"/>
</dbReference>